<name>A0AAW1JI03_POPJA</name>
<dbReference type="Proteomes" id="UP001458880">
    <property type="component" value="Unassembled WGS sequence"/>
</dbReference>
<dbReference type="EMBL" id="JASPKY010000373">
    <property type="protein sequence ID" value="KAK9703286.1"/>
    <property type="molecule type" value="Genomic_DNA"/>
</dbReference>
<proteinExistence type="predicted"/>
<accession>A0AAW1JI03</accession>
<sequence length="121" mass="13887">MNRPARMSETSITPVMRLPAEIGVDKAEPQKRITPVMRLPAEIGVDKAEPQKRRFWIEHASGMANNRGGRGLVFNVTRRTRKWGKQSISLCEEKEGVRSCRYKSKIRFSIWRESDKLSCLG</sequence>
<reference evidence="1 2" key="1">
    <citation type="journal article" date="2024" name="BMC Genomics">
        <title>De novo assembly and annotation of Popillia japonica's genome with initial clues to its potential as an invasive pest.</title>
        <authorList>
            <person name="Cucini C."/>
            <person name="Boschi S."/>
            <person name="Funari R."/>
            <person name="Cardaioli E."/>
            <person name="Iannotti N."/>
            <person name="Marturano G."/>
            <person name="Paoli F."/>
            <person name="Bruttini M."/>
            <person name="Carapelli A."/>
            <person name="Frati F."/>
            <person name="Nardi F."/>
        </authorList>
    </citation>
    <scope>NUCLEOTIDE SEQUENCE [LARGE SCALE GENOMIC DNA]</scope>
    <source>
        <strain evidence="1">DMR45628</strain>
    </source>
</reference>
<gene>
    <name evidence="1" type="ORF">QE152_g29438</name>
</gene>
<comment type="caution">
    <text evidence="1">The sequence shown here is derived from an EMBL/GenBank/DDBJ whole genome shotgun (WGS) entry which is preliminary data.</text>
</comment>
<evidence type="ECO:0000313" key="1">
    <source>
        <dbReference type="EMBL" id="KAK9703286.1"/>
    </source>
</evidence>
<evidence type="ECO:0000313" key="2">
    <source>
        <dbReference type="Proteomes" id="UP001458880"/>
    </source>
</evidence>
<protein>
    <submittedName>
        <fullName evidence="1">Uncharacterized protein</fullName>
    </submittedName>
</protein>
<dbReference type="AlphaFoldDB" id="A0AAW1JI03"/>
<organism evidence="1 2">
    <name type="scientific">Popillia japonica</name>
    <name type="common">Japanese beetle</name>
    <dbReference type="NCBI Taxonomy" id="7064"/>
    <lineage>
        <taxon>Eukaryota</taxon>
        <taxon>Metazoa</taxon>
        <taxon>Ecdysozoa</taxon>
        <taxon>Arthropoda</taxon>
        <taxon>Hexapoda</taxon>
        <taxon>Insecta</taxon>
        <taxon>Pterygota</taxon>
        <taxon>Neoptera</taxon>
        <taxon>Endopterygota</taxon>
        <taxon>Coleoptera</taxon>
        <taxon>Polyphaga</taxon>
        <taxon>Scarabaeiformia</taxon>
        <taxon>Scarabaeidae</taxon>
        <taxon>Rutelinae</taxon>
        <taxon>Popillia</taxon>
    </lineage>
</organism>
<keyword evidence="2" id="KW-1185">Reference proteome</keyword>